<dbReference type="EMBL" id="BSNK01000002">
    <property type="protein sequence ID" value="GLQ24492.1"/>
    <property type="molecule type" value="Genomic_DNA"/>
</dbReference>
<name>A0ABQ5VBN4_9PROT</name>
<reference evidence="2" key="2">
    <citation type="submission" date="2023-01" db="EMBL/GenBank/DDBJ databases">
        <title>Draft genome sequence of Algimonas ampicilliniresistens strain NBRC 108219.</title>
        <authorList>
            <person name="Sun Q."/>
            <person name="Mori K."/>
        </authorList>
    </citation>
    <scope>NUCLEOTIDE SEQUENCE</scope>
    <source>
        <strain evidence="2">NBRC 108219</strain>
    </source>
</reference>
<evidence type="ECO:0000256" key="1">
    <source>
        <dbReference type="SAM" id="MobiDB-lite"/>
    </source>
</evidence>
<dbReference type="PROSITE" id="PS52050">
    <property type="entry name" value="WYL"/>
    <property type="match status" value="1"/>
</dbReference>
<protein>
    <recommendedName>
        <fullName evidence="4">WYL domain-containing protein</fullName>
    </recommendedName>
</protein>
<sequence length="93" mass="10544">MNQTIISAIQNREILEFHYKGRMRRVEPHMYGIDTKGHPSLNAWQLSGGSGQDFRNFHLDILSMLCKSGQTFSGPRPGYNPNDPAVPQVFARL</sequence>
<gene>
    <name evidence="2" type="ORF">GCM10007853_23660</name>
</gene>
<dbReference type="Proteomes" id="UP001161391">
    <property type="component" value="Unassembled WGS sequence"/>
</dbReference>
<evidence type="ECO:0008006" key="4">
    <source>
        <dbReference type="Google" id="ProtNLM"/>
    </source>
</evidence>
<organism evidence="2 3">
    <name type="scientific">Algimonas ampicilliniresistens</name>
    <dbReference type="NCBI Taxonomy" id="1298735"/>
    <lineage>
        <taxon>Bacteria</taxon>
        <taxon>Pseudomonadati</taxon>
        <taxon>Pseudomonadota</taxon>
        <taxon>Alphaproteobacteria</taxon>
        <taxon>Maricaulales</taxon>
        <taxon>Robiginitomaculaceae</taxon>
        <taxon>Algimonas</taxon>
    </lineage>
</organism>
<evidence type="ECO:0000313" key="2">
    <source>
        <dbReference type="EMBL" id="GLQ24492.1"/>
    </source>
</evidence>
<accession>A0ABQ5VBN4</accession>
<keyword evidence="3" id="KW-1185">Reference proteome</keyword>
<feature type="region of interest" description="Disordered" evidence="1">
    <location>
        <begin position="72"/>
        <end position="93"/>
    </location>
</feature>
<comment type="caution">
    <text evidence="2">The sequence shown here is derived from an EMBL/GenBank/DDBJ whole genome shotgun (WGS) entry which is preliminary data.</text>
</comment>
<proteinExistence type="predicted"/>
<evidence type="ECO:0000313" key="3">
    <source>
        <dbReference type="Proteomes" id="UP001161391"/>
    </source>
</evidence>
<reference evidence="2" key="1">
    <citation type="journal article" date="2014" name="Int. J. Syst. Evol. Microbiol.">
        <title>Complete genome of a new Firmicutes species belonging to the dominant human colonic microbiota ('Ruminococcus bicirculans') reveals two chromosomes and a selective capacity to utilize plant glucans.</title>
        <authorList>
            <consortium name="NISC Comparative Sequencing Program"/>
            <person name="Wegmann U."/>
            <person name="Louis P."/>
            <person name="Goesmann A."/>
            <person name="Henrissat B."/>
            <person name="Duncan S.H."/>
            <person name="Flint H.J."/>
        </authorList>
    </citation>
    <scope>NUCLEOTIDE SEQUENCE</scope>
    <source>
        <strain evidence="2">NBRC 108219</strain>
    </source>
</reference>